<protein>
    <submittedName>
        <fullName evidence="1">Unnamed protein product</fullName>
    </submittedName>
</protein>
<comment type="caution">
    <text evidence="1">The sequence shown here is derived from an EMBL/GenBank/DDBJ whole genome shotgun (WGS) entry which is preliminary data.</text>
</comment>
<dbReference type="Proteomes" id="UP001165064">
    <property type="component" value="Unassembled WGS sequence"/>
</dbReference>
<sequence>MLAQIVHQMSDVNLVMENRNPKPNETSYTQNEDDKEQHDSTGDVDEEDDSCFSDETYKEKESIFTPTTTIGRNSQILNYMRDTKKTYAEQLVLDDESEKENIETKEKLTDLFQFHDTSFNLTPQISQPIASKTTENTETTAESIDKSVSTGPTTFTKLERVNIEENVFQVFLEGQEKRKKEIEKEARQRIINLVKRKTQ</sequence>
<keyword evidence="2" id="KW-1185">Reference proteome</keyword>
<evidence type="ECO:0000313" key="2">
    <source>
        <dbReference type="Proteomes" id="UP001165064"/>
    </source>
</evidence>
<evidence type="ECO:0000313" key="1">
    <source>
        <dbReference type="EMBL" id="GME74218.1"/>
    </source>
</evidence>
<name>A0ACB5SW06_AMBMO</name>
<dbReference type="EMBL" id="BSXS01000867">
    <property type="protein sequence ID" value="GME74218.1"/>
    <property type="molecule type" value="Genomic_DNA"/>
</dbReference>
<accession>A0ACB5SW06</accession>
<gene>
    <name evidence="1" type="ORF">Amon02_000169000</name>
</gene>
<proteinExistence type="predicted"/>
<organism evidence="1 2">
    <name type="scientific">Ambrosiozyma monospora</name>
    <name type="common">Yeast</name>
    <name type="synonym">Endomycopsis monosporus</name>
    <dbReference type="NCBI Taxonomy" id="43982"/>
    <lineage>
        <taxon>Eukaryota</taxon>
        <taxon>Fungi</taxon>
        <taxon>Dikarya</taxon>
        <taxon>Ascomycota</taxon>
        <taxon>Saccharomycotina</taxon>
        <taxon>Pichiomycetes</taxon>
        <taxon>Pichiales</taxon>
        <taxon>Pichiaceae</taxon>
        <taxon>Ambrosiozyma</taxon>
    </lineage>
</organism>
<reference evidence="1" key="1">
    <citation type="submission" date="2023-04" db="EMBL/GenBank/DDBJ databases">
        <title>Ambrosiozyma monospora NBRC 10751.</title>
        <authorList>
            <person name="Ichikawa N."/>
            <person name="Sato H."/>
            <person name="Tonouchi N."/>
        </authorList>
    </citation>
    <scope>NUCLEOTIDE SEQUENCE</scope>
    <source>
        <strain evidence="1">NBRC 10751</strain>
    </source>
</reference>